<evidence type="ECO:0000313" key="3">
    <source>
        <dbReference type="Proteomes" id="UP000034536"/>
    </source>
</evidence>
<dbReference type="Pfam" id="PF00535">
    <property type="entry name" value="Glycos_transf_2"/>
    <property type="match status" value="1"/>
</dbReference>
<evidence type="ECO:0000259" key="1">
    <source>
        <dbReference type="Pfam" id="PF00535"/>
    </source>
</evidence>
<dbReference type="GO" id="GO:0016740">
    <property type="term" value="F:transferase activity"/>
    <property type="evidence" value="ECO:0007669"/>
    <property type="project" value="UniProtKB-KW"/>
</dbReference>
<dbReference type="InterPro" id="IPR001173">
    <property type="entry name" value="Glyco_trans_2-like"/>
</dbReference>
<dbReference type="PANTHER" id="PTHR10859">
    <property type="entry name" value="GLYCOSYL TRANSFERASE"/>
    <property type="match status" value="1"/>
</dbReference>
<dbReference type="AlphaFoldDB" id="A0A0G0DBQ0"/>
<gene>
    <name evidence="2" type="ORF">UR89_C0035G0005</name>
</gene>
<dbReference type="InterPro" id="IPR029044">
    <property type="entry name" value="Nucleotide-diphossugar_trans"/>
</dbReference>
<proteinExistence type="predicted"/>
<dbReference type="Proteomes" id="UP000034536">
    <property type="component" value="Unassembled WGS sequence"/>
</dbReference>
<feature type="domain" description="Glycosyltransferase 2-like" evidence="1">
    <location>
        <begin position="5"/>
        <end position="179"/>
    </location>
</feature>
<dbReference type="SUPFAM" id="SSF53448">
    <property type="entry name" value="Nucleotide-diphospho-sugar transferases"/>
    <property type="match status" value="1"/>
</dbReference>
<reference evidence="2 3" key="1">
    <citation type="journal article" date="2015" name="Nature">
        <title>rRNA introns, odd ribosomes, and small enigmatic genomes across a large radiation of phyla.</title>
        <authorList>
            <person name="Brown C.T."/>
            <person name="Hug L.A."/>
            <person name="Thomas B.C."/>
            <person name="Sharon I."/>
            <person name="Castelle C.J."/>
            <person name="Singh A."/>
            <person name="Wilkins M.J."/>
            <person name="Williams K.H."/>
            <person name="Banfield J.F."/>
        </authorList>
    </citation>
    <scope>NUCLEOTIDE SEQUENCE [LARGE SCALE GENOMIC DNA]</scope>
</reference>
<organism evidence="2 3">
    <name type="scientific">Candidatus Roizmanbacteria bacterium GW2011_GWA2_35_8</name>
    <dbReference type="NCBI Taxonomy" id="1618479"/>
    <lineage>
        <taxon>Bacteria</taxon>
        <taxon>Candidatus Roizmaniibacteriota</taxon>
    </lineage>
</organism>
<dbReference type="GO" id="GO:0006487">
    <property type="term" value="P:protein N-linked glycosylation"/>
    <property type="evidence" value="ECO:0007669"/>
    <property type="project" value="TreeGrafter"/>
</dbReference>
<comment type="caution">
    <text evidence="2">The sequence shown here is derived from an EMBL/GenBank/DDBJ whole genome shotgun (WGS) entry which is preliminary data.</text>
</comment>
<name>A0A0G0DBQ0_9BACT</name>
<keyword evidence="2" id="KW-0808">Transferase</keyword>
<accession>A0A0G0DBQ0</accession>
<protein>
    <submittedName>
        <fullName evidence="2">UDP-glucose-undecaprenyl-phosphate glucosyltransferase</fullName>
    </submittedName>
</protein>
<dbReference type="EMBL" id="LBQX01000035">
    <property type="protein sequence ID" value="KKP86061.1"/>
    <property type="molecule type" value="Genomic_DNA"/>
</dbReference>
<dbReference type="Gene3D" id="3.90.550.10">
    <property type="entry name" value="Spore Coat Polysaccharide Biosynthesis Protein SpsA, Chain A"/>
    <property type="match status" value="1"/>
</dbReference>
<sequence>MKTLSFVIPVYNEENRIGKTLKALMGGVSFSGLKLEKVIFVDDGSKDNTEFKIQSLKLKIERRLKTRIKIISYKKNRGKGYAIKKGMLASKSDYTLMFDADMSTSITELKKFLPFMKKEVDVIIGTRKNGQSTVTKHQPLYRELLGRGFTLLSNIILNTWVTDFTCGFKAFSKGARDRIFNYAIIDRWSYDAEIIYLAKKMNFSIQEKAVTWKNDPRTKVDLMKDLPETLADLIKIRLHDYNLLISFSKEPALI</sequence>
<dbReference type="PANTHER" id="PTHR10859:SF91">
    <property type="entry name" value="DOLICHYL-PHOSPHATE BETA-GLUCOSYLTRANSFERASE"/>
    <property type="match status" value="1"/>
</dbReference>
<evidence type="ECO:0000313" key="2">
    <source>
        <dbReference type="EMBL" id="KKP86061.1"/>
    </source>
</evidence>